<proteinExistence type="predicted"/>
<gene>
    <name evidence="1" type="ORF">FKV70_19500</name>
</gene>
<organism evidence="1 2">
    <name type="scientific">Paenibacillus ottowii</name>
    <dbReference type="NCBI Taxonomy" id="2315729"/>
    <lineage>
        <taxon>Bacteria</taxon>
        <taxon>Bacillati</taxon>
        <taxon>Bacillota</taxon>
        <taxon>Bacilli</taxon>
        <taxon>Bacillales</taxon>
        <taxon>Paenibacillaceae</taxon>
        <taxon>Paenibacillus</taxon>
    </lineage>
</organism>
<reference evidence="1 2" key="1">
    <citation type="submission" date="2019-07" db="EMBL/GenBank/DDBJ databases">
        <title>Paenibacillus ottowii sp. nov. isolated from a fermentation system processing bovine manure.</title>
        <authorList>
            <person name="Velazquez L.F."/>
            <person name="Rajbanshi S."/>
            <person name="Guan S."/>
            <person name="Hinchee M."/>
            <person name="Welsh A."/>
        </authorList>
    </citation>
    <scope>NUCLEOTIDE SEQUENCE [LARGE SCALE GENOMIC DNA]</scope>
    <source>
        <strain evidence="1 2">MS2379</strain>
    </source>
</reference>
<comment type="caution">
    <text evidence="1">The sequence shown here is derived from an EMBL/GenBank/DDBJ whole genome shotgun (WGS) entry which is preliminary data.</text>
</comment>
<evidence type="ECO:0000313" key="2">
    <source>
        <dbReference type="Proteomes" id="UP000319219"/>
    </source>
</evidence>
<protein>
    <submittedName>
        <fullName evidence="1">Uncharacterized protein</fullName>
    </submittedName>
</protein>
<dbReference type="RefSeq" id="WP_142613914.1">
    <property type="nucleotide sequence ID" value="NZ_VIJZ01000008.1"/>
</dbReference>
<evidence type="ECO:0000313" key="1">
    <source>
        <dbReference type="EMBL" id="TQR97411.1"/>
    </source>
</evidence>
<dbReference type="EMBL" id="VIJZ01000008">
    <property type="protein sequence ID" value="TQR97411.1"/>
    <property type="molecule type" value="Genomic_DNA"/>
</dbReference>
<sequence>MFLNSHVFELAKKLNTEEIHKQWTGLRRNSVFYHLVCYINNSISLCLSANYTSSILFLRRARKEIINIETNSNKIPDQYGDKFIKLCNNYLNELETFIKDNHLVPDEDFEFILNKEL</sequence>
<name>A0ABY3B143_9BACL</name>
<dbReference type="Proteomes" id="UP000319219">
    <property type="component" value="Unassembled WGS sequence"/>
</dbReference>
<keyword evidence="2" id="KW-1185">Reference proteome</keyword>
<accession>A0ABY3B143</accession>